<dbReference type="Proteomes" id="UP001152798">
    <property type="component" value="Chromosome 5"/>
</dbReference>
<gene>
    <name evidence="1" type="ORF">NEZAVI_LOCUS11723</name>
</gene>
<accession>A0A9P0HIB8</accession>
<protein>
    <submittedName>
        <fullName evidence="1">Uncharacterized protein</fullName>
    </submittedName>
</protein>
<name>A0A9P0HIB8_NEZVI</name>
<keyword evidence="2" id="KW-1185">Reference proteome</keyword>
<dbReference type="EMBL" id="OV725081">
    <property type="protein sequence ID" value="CAH1403050.1"/>
    <property type="molecule type" value="Genomic_DNA"/>
</dbReference>
<reference evidence="1" key="1">
    <citation type="submission" date="2022-01" db="EMBL/GenBank/DDBJ databases">
        <authorList>
            <person name="King R."/>
        </authorList>
    </citation>
    <scope>NUCLEOTIDE SEQUENCE</scope>
</reference>
<sequence>MLASMSGPASLAGGKCWSRRLHVATSVCLCGKEQVLGQGKTGFHSSSQAMSAVAAKEHSRGDLYLGLAPRKF</sequence>
<organism evidence="1 2">
    <name type="scientific">Nezara viridula</name>
    <name type="common">Southern green stink bug</name>
    <name type="synonym">Cimex viridulus</name>
    <dbReference type="NCBI Taxonomy" id="85310"/>
    <lineage>
        <taxon>Eukaryota</taxon>
        <taxon>Metazoa</taxon>
        <taxon>Ecdysozoa</taxon>
        <taxon>Arthropoda</taxon>
        <taxon>Hexapoda</taxon>
        <taxon>Insecta</taxon>
        <taxon>Pterygota</taxon>
        <taxon>Neoptera</taxon>
        <taxon>Paraneoptera</taxon>
        <taxon>Hemiptera</taxon>
        <taxon>Heteroptera</taxon>
        <taxon>Panheteroptera</taxon>
        <taxon>Pentatomomorpha</taxon>
        <taxon>Pentatomoidea</taxon>
        <taxon>Pentatomidae</taxon>
        <taxon>Pentatominae</taxon>
        <taxon>Nezara</taxon>
    </lineage>
</organism>
<proteinExistence type="predicted"/>
<dbReference type="AlphaFoldDB" id="A0A9P0HIB8"/>
<evidence type="ECO:0000313" key="2">
    <source>
        <dbReference type="Proteomes" id="UP001152798"/>
    </source>
</evidence>
<evidence type="ECO:0000313" key="1">
    <source>
        <dbReference type="EMBL" id="CAH1403050.1"/>
    </source>
</evidence>